<name>A0A5C5GDJ6_9RHOB</name>
<dbReference type="AlphaFoldDB" id="A0A5C5GDJ6"/>
<accession>A0A5C5GDJ6</accession>
<sequence length="389" mass="42771">MRYSRLIIGIVVVGVALWVLVGEQMAGASANAVVNAPVVTVRAETAGRLELADRAVGASVSRGEVLGTVTDRLADNVRLNDLLMENDFAQAEIERLRAELEATETQYAALMDRTRLFREERLAELRTRLGHARDRLSLLQSGDLPEQARLFVDASDEILDWLPPAETPESMILTSAEEDVDVLEIAVRAAEQDVFLGDGYNDSPNAEQRAVELQGDIGALEARLAEMEERSDAIETRIRRERLRLNTLSGGDLYSPTKGLYWEVLQANEVIVQRGDPVLRLVNCDQAMVHVSVTEQVYQDLAIGQAASFRMTGMTEVMPATISRLAGTGAERVYENYAVAPTAKHLERFDVALVVPDLPALDIPGCGIGRTGRVFFDGRPLDGIRGLFR</sequence>
<dbReference type="PANTHER" id="PTHR30386">
    <property type="entry name" value="MEMBRANE FUSION SUBUNIT OF EMRAB-TOLC MULTIDRUG EFFLUX PUMP"/>
    <property type="match status" value="1"/>
</dbReference>
<keyword evidence="2" id="KW-0175">Coiled coil</keyword>
<evidence type="ECO:0000313" key="4">
    <source>
        <dbReference type="Proteomes" id="UP000314011"/>
    </source>
</evidence>
<feature type="coiled-coil region" evidence="2">
    <location>
        <begin position="79"/>
        <end position="113"/>
    </location>
</feature>
<evidence type="ECO:0000313" key="3">
    <source>
        <dbReference type="EMBL" id="TNY32852.1"/>
    </source>
</evidence>
<dbReference type="GO" id="GO:0030313">
    <property type="term" value="C:cell envelope"/>
    <property type="evidence" value="ECO:0007669"/>
    <property type="project" value="UniProtKB-SubCell"/>
</dbReference>
<dbReference type="PANTHER" id="PTHR30386:SF19">
    <property type="entry name" value="MULTIDRUG EXPORT PROTEIN EMRA-RELATED"/>
    <property type="match status" value="1"/>
</dbReference>
<protein>
    <submittedName>
        <fullName evidence="3">HlyD family efflux transporter periplasmic adaptor subunit</fullName>
    </submittedName>
</protein>
<organism evidence="3 4">
    <name type="scientific">Pelagovum pacificum</name>
    <dbReference type="NCBI Taxonomy" id="2588711"/>
    <lineage>
        <taxon>Bacteria</taxon>
        <taxon>Pseudomonadati</taxon>
        <taxon>Pseudomonadota</taxon>
        <taxon>Alphaproteobacteria</taxon>
        <taxon>Rhodobacterales</taxon>
        <taxon>Paracoccaceae</taxon>
        <taxon>Pelagovum</taxon>
    </lineage>
</organism>
<evidence type="ECO:0000256" key="2">
    <source>
        <dbReference type="SAM" id="Coils"/>
    </source>
</evidence>
<evidence type="ECO:0000256" key="1">
    <source>
        <dbReference type="ARBA" id="ARBA00004196"/>
    </source>
</evidence>
<reference evidence="3 4" key="1">
    <citation type="submission" date="2019-06" db="EMBL/GenBank/DDBJ databases">
        <title>Genome of new Rhodobacteraceae sp. SM1903.</title>
        <authorList>
            <person name="Ren X."/>
        </authorList>
    </citation>
    <scope>NUCLEOTIDE SEQUENCE [LARGE SCALE GENOMIC DNA]</scope>
    <source>
        <strain evidence="3 4">SM1903</strain>
    </source>
</reference>
<feature type="coiled-coil region" evidence="2">
    <location>
        <begin position="173"/>
        <end position="244"/>
    </location>
</feature>
<comment type="caution">
    <text evidence="3">The sequence shown here is derived from an EMBL/GenBank/DDBJ whole genome shotgun (WGS) entry which is preliminary data.</text>
</comment>
<proteinExistence type="predicted"/>
<dbReference type="Proteomes" id="UP000314011">
    <property type="component" value="Unassembled WGS sequence"/>
</dbReference>
<comment type="subcellular location">
    <subcellularLocation>
        <location evidence="1">Cell envelope</location>
    </subcellularLocation>
</comment>
<gene>
    <name evidence="3" type="ORF">FHY64_06130</name>
</gene>
<dbReference type="OrthoDB" id="7477732at2"/>
<dbReference type="RefSeq" id="WP_140193536.1">
    <property type="nucleotide sequence ID" value="NZ_VFFF01000001.1"/>
</dbReference>
<dbReference type="EMBL" id="VFFF01000001">
    <property type="protein sequence ID" value="TNY32852.1"/>
    <property type="molecule type" value="Genomic_DNA"/>
</dbReference>
<keyword evidence="4" id="KW-1185">Reference proteome</keyword>
<dbReference type="InterPro" id="IPR050739">
    <property type="entry name" value="MFP"/>
</dbReference>